<dbReference type="InterPro" id="IPR056647">
    <property type="entry name" value="DUF7745"/>
</dbReference>
<name>A0A6A2XKV3_HIBSY</name>
<dbReference type="Gene3D" id="3.40.50.1440">
    <property type="entry name" value="Tubulin/FtsZ, GTPase domain"/>
    <property type="match status" value="1"/>
</dbReference>
<dbReference type="PROSITE" id="PS50878">
    <property type="entry name" value="RT_POL"/>
    <property type="match status" value="1"/>
</dbReference>
<evidence type="ECO:0000256" key="1">
    <source>
        <dbReference type="ARBA" id="ARBA00004496"/>
    </source>
</evidence>
<dbReference type="Pfam" id="PF17917">
    <property type="entry name" value="RT_RNaseH"/>
    <property type="match status" value="1"/>
</dbReference>
<keyword evidence="9" id="KW-0255">Endonuclease</keyword>
<dbReference type="InterPro" id="IPR043502">
    <property type="entry name" value="DNA/RNA_pol_sf"/>
</dbReference>
<dbReference type="PRINTS" id="PR01161">
    <property type="entry name" value="TUBULIN"/>
</dbReference>
<evidence type="ECO:0000256" key="9">
    <source>
        <dbReference type="ARBA" id="ARBA00022759"/>
    </source>
</evidence>
<dbReference type="InterPro" id="IPR037103">
    <property type="entry name" value="Tubulin/FtsZ-like_C"/>
</dbReference>
<comment type="subcellular location">
    <subcellularLocation>
        <location evidence="1">Cytoplasm</location>
    </subcellularLocation>
</comment>
<dbReference type="SMART" id="SM00864">
    <property type="entry name" value="Tubulin"/>
    <property type="match status" value="1"/>
</dbReference>
<dbReference type="PROSITE" id="PS50879">
    <property type="entry name" value="RNASE_H_1"/>
    <property type="match status" value="1"/>
</dbReference>
<dbReference type="Proteomes" id="UP000436088">
    <property type="component" value="Unassembled WGS sequence"/>
</dbReference>
<feature type="region of interest" description="Disordered" evidence="16">
    <location>
        <begin position="430"/>
        <end position="450"/>
    </location>
</feature>
<keyword evidence="4" id="KW-0808">Transferase</keyword>
<evidence type="ECO:0000256" key="7">
    <source>
        <dbReference type="ARBA" id="ARBA00022722"/>
    </source>
</evidence>
<evidence type="ECO:0000256" key="2">
    <source>
        <dbReference type="ARBA" id="ARBA00009636"/>
    </source>
</evidence>
<dbReference type="InterPro" id="IPR043128">
    <property type="entry name" value="Rev_trsase/Diguanyl_cyclase"/>
</dbReference>
<dbReference type="GO" id="GO:0005200">
    <property type="term" value="F:structural constituent of cytoskeleton"/>
    <property type="evidence" value="ECO:0007669"/>
    <property type="project" value="InterPro"/>
</dbReference>
<evidence type="ECO:0000256" key="15">
    <source>
        <dbReference type="ARBA" id="ARBA00049117"/>
    </source>
</evidence>
<dbReference type="InterPro" id="IPR012337">
    <property type="entry name" value="RNaseH-like_sf"/>
</dbReference>
<keyword evidence="12" id="KW-0695">RNA-directed DNA polymerase</keyword>
<evidence type="ECO:0000256" key="6">
    <source>
        <dbReference type="ARBA" id="ARBA00022701"/>
    </source>
</evidence>
<keyword evidence="13" id="KW-0342">GTP-binding</keyword>
<dbReference type="FunFam" id="3.30.1330.20:FF:000001">
    <property type="entry name" value="Tubulin alpha chain"/>
    <property type="match status" value="1"/>
</dbReference>
<evidence type="ECO:0000256" key="16">
    <source>
        <dbReference type="SAM" id="MobiDB-lite"/>
    </source>
</evidence>
<dbReference type="InterPro" id="IPR003008">
    <property type="entry name" value="Tubulin_FtsZ_GTPase"/>
</dbReference>
<dbReference type="GO" id="GO:0005737">
    <property type="term" value="C:cytoplasm"/>
    <property type="evidence" value="ECO:0007669"/>
    <property type="project" value="UniProtKB-SubCell"/>
</dbReference>
<dbReference type="SUPFAM" id="SSF53098">
    <property type="entry name" value="Ribonuclease H-like"/>
    <property type="match status" value="2"/>
</dbReference>
<dbReference type="GO" id="GO:0003676">
    <property type="term" value="F:nucleic acid binding"/>
    <property type="evidence" value="ECO:0007669"/>
    <property type="project" value="InterPro"/>
</dbReference>
<dbReference type="Pfam" id="PF13456">
    <property type="entry name" value="RVT_3"/>
    <property type="match status" value="1"/>
</dbReference>
<dbReference type="Gene3D" id="3.30.1330.20">
    <property type="entry name" value="Tubulin/FtsZ, C-terminal domain"/>
    <property type="match status" value="1"/>
</dbReference>
<dbReference type="PANTHER" id="PTHR48475">
    <property type="entry name" value="RIBONUCLEASE H"/>
    <property type="match status" value="1"/>
</dbReference>
<dbReference type="InterPro" id="IPR000477">
    <property type="entry name" value="RT_dom"/>
</dbReference>
<dbReference type="InterPro" id="IPR002452">
    <property type="entry name" value="Alpha_tubulin"/>
</dbReference>
<comment type="caution">
    <text evidence="19">The sequence shown here is derived from an EMBL/GenBank/DDBJ whole genome shotgun (WGS) entry which is preliminary data.</text>
</comment>
<keyword evidence="11" id="KW-0460">Magnesium</keyword>
<evidence type="ECO:0000256" key="10">
    <source>
        <dbReference type="ARBA" id="ARBA00022801"/>
    </source>
</evidence>
<dbReference type="CDD" id="cd01647">
    <property type="entry name" value="RT_LTR"/>
    <property type="match status" value="1"/>
</dbReference>
<comment type="function">
    <text evidence="14">Tubulin is the major constituent of microtubules, a cylinder consisting of laterally associated linear protofilaments composed of alpha- and beta-tubulin heterodimers. Microtubules grow by the addition of GTP-tubulin dimers to the microtubule end, where a stabilizing cap forms. Below the cap, tubulin dimers are in GDP-bound state, owing to GTPase activity of alpha-tubulin.</text>
</comment>
<evidence type="ECO:0000313" key="19">
    <source>
        <dbReference type="EMBL" id="KAE8676162.1"/>
    </source>
</evidence>
<evidence type="ECO:0000256" key="8">
    <source>
        <dbReference type="ARBA" id="ARBA00022741"/>
    </source>
</evidence>
<comment type="similarity">
    <text evidence="2">Belongs to the tubulin family.</text>
</comment>
<dbReference type="PROSITE" id="PS00227">
    <property type="entry name" value="TUBULIN"/>
    <property type="match status" value="1"/>
</dbReference>
<dbReference type="GO" id="GO:0004523">
    <property type="term" value="F:RNA-DNA hybrid ribonuclease activity"/>
    <property type="evidence" value="ECO:0007669"/>
    <property type="project" value="InterPro"/>
</dbReference>
<dbReference type="SUPFAM" id="SSF55307">
    <property type="entry name" value="Tubulin C-terminal domain-like"/>
    <property type="match status" value="1"/>
</dbReference>
<dbReference type="Gene3D" id="3.30.420.10">
    <property type="entry name" value="Ribonuclease H-like superfamily/Ribonuclease H"/>
    <property type="match status" value="2"/>
</dbReference>
<dbReference type="InterPro" id="IPR017975">
    <property type="entry name" value="Tubulin_CS"/>
</dbReference>
<proteinExistence type="inferred from homology"/>
<comment type="catalytic activity">
    <reaction evidence="15">
        <text>GTP + H2O = GDP + phosphate + H(+)</text>
        <dbReference type="Rhea" id="RHEA:19669"/>
        <dbReference type="ChEBI" id="CHEBI:15377"/>
        <dbReference type="ChEBI" id="CHEBI:15378"/>
        <dbReference type="ChEBI" id="CHEBI:37565"/>
        <dbReference type="ChEBI" id="CHEBI:43474"/>
        <dbReference type="ChEBI" id="CHEBI:58189"/>
    </reaction>
    <physiologicalReaction direction="left-to-right" evidence="15">
        <dbReference type="Rhea" id="RHEA:19670"/>
    </physiologicalReaction>
</comment>
<dbReference type="Pfam" id="PF24924">
    <property type="entry name" value="DUF7745"/>
    <property type="match status" value="1"/>
</dbReference>
<evidence type="ECO:0000256" key="13">
    <source>
        <dbReference type="ARBA" id="ARBA00023134"/>
    </source>
</evidence>
<keyword evidence="7" id="KW-0540">Nuclease</keyword>
<keyword evidence="6" id="KW-0493">Microtubule</keyword>
<dbReference type="FunFam" id="3.30.70.270:FF:000063">
    <property type="entry name" value="Zinc knuckle domaincontaining protein"/>
    <property type="match status" value="1"/>
</dbReference>
<keyword evidence="5" id="KW-0548">Nucleotidyltransferase</keyword>
<evidence type="ECO:0000256" key="3">
    <source>
        <dbReference type="ARBA" id="ARBA00022490"/>
    </source>
</evidence>
<keyword evidence="20" id="KW-1185">Reference proteome</keyword>
<dbReference type="InterPro" id="IPR036397">
    <property type="entry name" value="RNaseH_sf"/>
</dbReference>
<feature type="domain" description="RNase H type-1" evidence="18">
    <location>
        <begin position="1571"/>
        <end position="1700"/>
    </location>
</feature>
<dbReference type="Pfam" id="PF17921">
    <property type="entry name" value="Integrase_H2C2"/>
    <property type="match status" value="1"/>
</dbReference>
<protein>
    <submittedName>
        <fullName evidence="19">Tubulin alpha-1 chain</fullName>
    </submittedName>
</protein>
<evidence type="ECO:0000256" key="12">
    <source>
        <dbReference type="ARBA" id="ARBA00022918"/>
    </source>
</evidence>
<dbReference type="FunFam" id="1.10.287.600:FF:000005">
    <property type="entry name" value="Tubulin alpha chain"/>
    <property type="match status" value="1"/>
</dbReference>
<dbReference type="InterPro" id="IPR008280">
    <property type="entry name" value="Tub_FtsZ_C"/>
</dbReference>
<feature type="compositionally biased region" description="Acidic residues" evidence="16">
    <location>
        <begin position="335"/>
        <end position="352"/>
    </location>
</feature>
<dbReference type="Pfam" id="PF00091">
    <property type="entry name" value="Tubulin"/>
    <property type="match status" value="1"/>
</dbReference>
<sequence>MVSFADDPTAISLPLCWSSHSIGLALFEQLISGKEDVANNFARGHYTIGKEIVDLRLDRIRKLADNCTSLQGFLVFNAVGGGTGSGLGSLLLERLSVDYDKKSKLGFAVYPSPQVSTSVVEPYNSVLSTTDVFVLLDNEAIYDICRRSLDIERSTYTNLNRLVSQVISALTASLRFNVISAEKAYHEQLSVAEITNSAFEPSSMMAKCNPCHGKYGACCLMYRGDVMPKDVNAAVATIKTNRTFQFVDWCPTGFKSGINYQPPTVVPGGDLAKVQRAVCMISNSTSVAEVFSRIDHKFDLMYAKRAFVHWYVGEGMEEGEFSEAREDLAALEKDYEEVGAESAEGDEEDNDDNWPKKTRLILSRIVCQGLIYKIAAARQHPVTVPELFSQHPTIAIQGFLNPSHTQPPLMLPESQPPPHCQVVQWPTADASAAATSRMKAPEDQRRPSTPRLRASYRIKDIDPCVNSLIGKPSSMDKKGSSQVILNSEVRQWAEDLQRQEGDSLQDDYVSDLASYAPVSLKRNDMQDLRSIWESWDSNKKLQFYQTYGDIPYLLYVEVDDELLRALVQFWNPGYNCFTFNKEDLVPTIEEYTTLLHIEGALENRIYSKSIKTQPFRVKLAKIAGVREEWVAARTKQKGESEGIAWTNIRELIQSHPDIKVRFDLFALGIYGMVIFPKVLGYIEAAVVDLFEQLSKKINPVSAILAETFRSLNACRRLGGGRFSGCTQLLYVWIRSHFWRTEKVSYRRFNTDYSPLKEFLEQEWPKEIKKDMWINAFRNLQSNDVVWRAPWQIQREFIYKCGDYNWIMLLGLWGGIGYAPLLVIRQYEGRQFVPVTAGLQSSEFAFHSKNYKRNIMEAVTAWKTTFCIRAKAAKEILTPDYEEWRFVRKNENIPLPDQNEDISMDDRIKVVPSEIEILRAEFEAERDGWSKELEQMRQDKAMLGLKTTFRSGGTINVEQQLVETFKEEKLTKDQDIVEEAMNGLFINMIANNNKTSKYLDRIQPCLPGETLTNWTAEDLPIVFNINAECHRVNSMFIPRFNPVINLEQPICLEEINGCEDELEYEDRKEVKIGTTLTVQIKQELINLLQEFKDIFAWSYQDMPGLSTDIVIHKLPINPEYKPVQQKLRRMRPEMLLQIKEEVMKQINAGFLQASKYPEWVANIVPVPKKNGKVRMCVDYRDLNKASPKDSFPLPHIDTLVDNTAGHAWFSFMDGFSGYNQIKMNPEDMEKTTFITMWGTFCYKVMPFGLKNAGATYQRAMVTLFHDMMHKEIEVYVDDMIAKSRTEEEHIQNLRKLFQRLRKYQLKLNPAKCTFGVTSGKLLGFVVSKKGIEIDPDKVKAIQDLPPPNTKKEVRGFLGRLNYISRFISQLTDKCDPVFKLLRKNNPEVWNEECQETLDIIKKYLSNAPILVSPMPDRPLILYLTVFENSMGCVLGQHDESGRKEKAIYYLSKKFTDCEVRYPPIQKLCCALVWTTRRLRQYMLYHTTWLISKLDPLKFLMESPALTGRMARWQMLLSEFDIIYVNQKAIKGSVIADFLASRVSNDYQPLNFNFPDEDLLCISMNEEVRTNDEFATWKLYFDGASNALGRGIGAVLISPENVYYPFTSRLEFFCTNNMAEYEACVMGLKAAIERKIKFLKIYGDSSLVVYQLRGEWETKDPKLLEYRNFTLELVKEFERVTFNYLPREENQMADALATLAAMFQATKKVDMMPIKMQVYEIPAHCYSVEEEVDGKPWYHDILQYIKNQSYPPNASEIDKRTLRRMAAGYFLDGEIMYRRSSDQMLLRCLNTSEARNIIEEVHSGICGTHANGLSMARKIMRYGYYWATMYTDCIDYAKKCHKCQIYADKIHVPPSPLHVMTAPWPFSMWGIDVIGAITPKASNGHCFILVAIDHFTKWVEAASYTNIKRSTVCKFIKKEIVCRWVVAFIATTGAVIGPVRRGGLGESPDYQCGGGVGSGPLDHLAVRRRLGFWKHQRRLGVARMSSSHYELYRMTSSSHYELSLEKMIHQMMDSDDPPNDGFR</sequence>
<dbReference type="InterPro" id="IPR041588">
    <property type="entry name" value="Integrase_H2C2"/>
</dbReference>
<dbReference type="Gene3D" id="3.10.10.10">
    <property type="entry name" value="HIV Type 1 Reverse Transcriptase, subunit A, domain 1"/>
    <property type="match status" value="1"/>
</dbReference>
<dbReference type="CDD" id="cd09279">
    <property type="entry name" value="RNase_HI_like"/>
    <property type="match status" value="1"/>
</dbReference>
<dbReference type="GO" id="GO:0005525">
    <property type="term" value="F:GTP binding"/>
    <property type="evidence" value="ECO:0007669"/>
    <property type="project" value="UniProtKB-KW"/>
</dbReference>
<evidence type="ECO:0000256" key="11">
    <source>
        <dbReference type="ARBA" id="ARBA00022842"/>
    </source>
</evidence>
<dbReference type="SUPFAM" id="SSF52490">
    <property type="entry name" value="Tubulin nucleotide-binding domain-like"/>
    <property type="match status" value="1"/>
</dbReference>
<dbReference type="EMBL" id="VEPZ02001387">
    <property type="protein sequence ID" value="KAE8676162.1"/>
    <property type="molecule type" value="Genomic_DNA"/>
</dbReference>
<dbReference type="InterPro" id="IPR041373">
    <property type="entry name" value="RT_RNaseH"/>
</dbReference>
<dbReference type="CDD" id="cd09274">
    <property type="entry name" value="RNase_HI_RT_Ty3"/>
    <property type="match status" value="1"/>
</dbReference>
<dbReference type="GO" id="GO:0007017">
    <property type="term" value="P:microtubule-based process"/>
    <property type="evidence" value="ECO:0007669"/>
    <property type="project" value="InterPro"/>
</dbReference>
<evidence type="ECO:0000256" key="4">
    <source>
        <dbReference type="ARBA" id="ARBA00022679"/>
    </source>
</evidence>
<dbReference type="PRINTS" id="PR01162">
    <property type="entry name" value="ALPHATUBULIN"/>
</dbReference>
<dbReference type="InterPro" id="IPR018316">
    <property type="entry name" value="Tubulin/FtsZ_2-layer-sand-dom"/>
</dbReference>
<accession>A0A6A2XKV3</accession>
<evidence type="ECO:0000259" key="17">
    <source>
        <dbReference type="PROSITE" id="PS50878"/>
    </source>
</evidence>
<keyword evidence="8" id="KW-0547">Nucleotide-binding</keyword>
<dbReference type="InterPro" id="IPR023123">
    <property type="entry name" value="Tubulin_C"/>
</dbReference>
<dbReference type="GO" id="GO:0005874">
    <property type="term" value="C:microtubule"/>
    <property type="evidence" value="ECO:0007669"/>
    <property type="project" value="UniProtKB-KW"/>
</dbReference>
<dbReference type="InterPro" id="IPR002156">
    <property type="entry name" value="RNaseH_domain"/>
</dbReference>
<dbReference type="Gene3D" id="1.10.287.600">
    <property type="entry name" value="Helix hairpin bin"/>
    <property type="match status" value="1"/>
</dbReference>
<dbReference type="GO" id="GO:0003964">
    <property type="term" value="F:RNA-directed DNA polymerase activity"/>
    <property type="evidence" value="ECO:0007669"/>
    <property type="project" value="UniProtKB-KW"/>
</dbReference>
<keyword evidence="10" id="KW-0378">Hydrolase</keyword>
<evidence type="ECO:0000259" key="18">
    <source>
        <dbReference type="PROSITE" id="PS50879"/>
    </source>
</evidence>
<feature type="region of interest" description="Disordered" evidence="16">
    <location>
        <begin position="335"/>
        <end position="354"/>
    </location>
</feature>
<dbReference type="InterPro" id="IPR036525">
    <property type="entry name" value="Tubulin/FtsZ_GTPase_sf"/>
</dbReference>
<evidence type="ECO:0000256" key="5">
    <source>
        <dbReference type="ARBA" id="ARBA00022695"/>
    </source>
</evidence>
<evidence type="ECO:0000313" key="20">
    <source>
        <dbReference type="Proteomes" id="UP000436088"/>
    </source>
</evidence>
<feature type="domain" description="Reverse transcriptase" evidence="17">
    <location>
        <begin position="1146"/>
        <end position="1325"/>
    </location>
</feature>
<reference evidence="19" key="1">
    <citation type="submission" date="2019-09" db="EMBL/GenBank/DDBJ databases">
        <title>Draft genome information of white flower Hibiscus syriacus.</title>
        <authorList>
            <person name="Kim Y.-M."/>
        </authorList>
    </citation>
    <scope>NUCLEOTIDE SEQUENCE [LARGE SCALE GENOMIC DNA]</scope>
    <source>
        <strain evidence="19">YM2019G1</strain>
    </source>
</reference>
<gene>
    <name evidence="19" type="ORF">F3Y22_tig00111621pilonHSYRG00138</name>
</gene>
<evidence type="ECO:0000256" key="14">
    <source>
        <dbReference type="ARBA" id="ARBA00034296"/>
    </source>
</evidence>
<keyword evidence="3" id="KW-0963">Cytoplasm</keyword>
<dbReference type="Gene3D" id="3.30.70.270">
    <property type="match status" value="2"/>
</dbReference>
<dbReference type="Pfam" id="PF03953">
    <property type="entry name" value="Tubulin_C"/>
    <property type="match status" value="1"/>
</dbReference>
<dbReference type="PANTHER" id="PTHR48475:SF1">
    <property type="entry name" value="RNASE H TYPE-1 DOMAIN-CONTAINING PROTEIN"/>
    <property type="match status" value="1"/>
</dbReference>
<dbReference type="Gene3D" id="1.10.340.70">
    <property type="match status" value="1"/>
</dbReference>
<dbReference type="InterPro" id="IPR000217">
    <property type="entry name" value="Tubulin"/>
</dbReference>
<dbReference type="Pfam" id="PF00078">
    <property type="entry name" value="RVT_1"/>
    <property type="match status" value="1"/>
</dbReference>
<dbReference type="CDD" id="cd02186">
    <property type="entry name" value="alpha_tubulin"/>
    <property type="match status" value="1"/>
</dbReference>
<dbReference type="SUPFAM" id="SSF56672">
    <property type="entry name" value="DNA/RNA polymerases"/>
    <property type="match status" value="1"/>
</dbReference>
<dbReference type="SMART" id="SM00865">
    <property type="entry name" value="Tubulin_C"/>
    <property type="match status" value="1"/>
</dbReference>
<organism evidence="19 20">
    <name type="scientific">Hibiscus syriacus</name>
    <name type="common">Rose of Sharon</name>
    <dbReference type="NCBI Taxonomy" id="106335"/>
    <lineage>
        <taxon>Eukaryota</taxon>
        <taxon>Viridiplantae</taxon>
        <taxon>Streptophyta</taxon>
        <taxon>Embryophyta</taxon>
        <taxon>Tracheophyta</taxon>
        <taxon>Spermatophyta</taxon>
        <taxon>Magnoliopsida</taxon>
        <taxon>eudicotyledons</taxon>
        <taxon>Gunneridae</taxon>
        <taxon>Pentapetalae</taxon>
        <taxon>rosids</taxon>
        <taxon>malvids</taxon>
        <taxon>Malvales</taxon>
        <taxon>Malvaceae</taxon>
        <taxon>Malvoideae</taxon>
        <taxon>Hibiscus</taxon>
    </lineage>
</organism>